<organism evidence="2 3">
    <name type="scientific">Richelia sinica FACHB-800</name>
    <dbReference type="NCBI Taxonomy" id="1357546"/>
    <lineage>
        <taxon>Bacteria</taxon>
        <taxon>Bacillati</taxon>
        <taxon>Cyanobacteriota</taxon>
        <taxon>Cyanophyceae</taxon>
        <taxon>Nostocales</taxon>
        <taxon>Nostocaceae</taxon>
        <taxon>Richelia</taxon>
    </lineage>
</organism>
<evidence type="ECO:0000313" key="3">
    <source>
        <dbReference type="Proteomes" id="UP000683511"/>
    </source>
</evidence>
<dbReference type="RefSeq" id="WP_190601149.1">
    <property type="nucleotide sequence ID" value="NZ_CP021056.1"/>
</dbReference>
<proteinExistence type="predicted"/>
<keyword evidence="3" id="KW-1185">Reference proteome</keyword>
<protein>
    <recommendedName>
        <fullName evidence="1">PatA-like N-terminal domain-containing protein</fullName>
    </recommendedName>
</protein>
<dbReference type="AlphaFoldDB" id="A0A975T4D4"/>
<dbReference type="InterPro" id="IPR025497">
    <property type="entry name" value="PatA-like_N"/>
</dbReference>
<name>A0A975T4D4_9NOST</name>
<evidence type="ECO:0000259" key="1">
    <source>
        <dbReference type="Pfam" id="PF14332"/>
    </source>
</evidence>
<reference evidence="2" key="1">
    <citation type="submission" date="2017-04" db="EMBL/GenBank/DDBJ databases">
        <title>Genome deletions in a multicellular cyanobacterial endosymbiont for morphological adaptation in marine diatoms.</title>
        <authorList>
            <person name="Wang Y."/>
            <person name="Gao H."/>
            <person name="Li R."/>
            <person name="Xu X."/>
        </authorList>
    </citation>
    <scope>NUCLEOTIDE SEQUENCE</scope>
    <source>
        <strain evidence="2">FACHB 800</strain>
    </source>
</reference>
<dbReference type="EMBL" id="CP021056">
    <property type="protein sequence ID" value="QXE21996.1"/>
    <property type="molecule type" value="Genomic_DNA"/>
</dbReference>
<evidence type="ECO:0000313" key="2">
    <source>
        <dbReference type="EMBL" id="QXE21996.1"/>
    </source>
</evidence>
<dbReference type="PANTHER" id="PTHR36304:SF4">
    <property type="entry name" value="DUF4388 DOMAIN-CONTAINING PROTEIN"/>
    <property type="match status" value="1"/>
</dbReference>
<gene>
    <name evidence="2" type="ORF">B6N60_00674</name>
</gene>
<feature type="domain" description="PatA-like N-terminal" evidence="1">
    <location>
        <begin position="4"/>
        <end position="160"/>
    </location>
</feature>
<accession>A0A975T4D4</accession>
<dbReference type="Pfam" id="PF14332">
    <property type="entry name" value="DUF4388"/>
    <property type="match status" value="1"/>
</dbReference>
<sequence>MAIAGYLSELSLPEIFQMLDLGHKTGRLTIQTESNQEEKFYIWFQTGNIVAAGNRTDGQGLLSMIQQRGWITARAATRITEVCAMNQPAGLCLKSQGLLGVEELKQLFGNQVLKLVATLFELPEGMFQFEQKIPVPNLEMTGISASTKEVMLAALRMLKNGKMIKHKLPKLSSGLVNKNFSQTELRLNQLEYQVWELTQEPIAIREIAQRLNLNEQQVQQVALRLMVIGLLTEVPSFLEVVSSESLRSTTLIGTELASVASEVTQNQSFFKELVGFLTTNI</sequence>
<dbReference type="Proteomes" id="UP000683511">
    <property type="component" value="Chromosome"/>
</dbReference>
<dbReference type="PANTHER" id="PTHR36304">
    <property type="entry name" value="DOMAIN GTPASE-ACTIVATING PROTEIN, PUTATIVE-RELATED-RELATED"/>
    <property type="match status" value="1"/>
</dbReference>
<dbReference type="KEGG" id="rsin:B6N60_00674"/>